<dbReference type="AlphaFoldDB" id="A0A9D4Z9Y1"/>
<dbReference type="SUPFAM" id="SSF53474">
    <property type="entry name" value="alpha/beta-Hydrolases"/>
    <property type="match status" value="1"/>
</dbReference>
<dbReference type="PANTHER" id="PTHR43139:SF52">
    <property type="entry name" value="SI:DKEY-122A22.2"/>
    <property type="match status" value="1"/>
</dbReference>
<gene>
    <name evidence="2" type="ORF">GOP47_0017707</name>
</gene>
<dbReference type="Proteomes" id="UP000886520">
    <property type="component" value="Chromosome 17"/>
</dbReference>
<dbReference type="PRINTS" id="PR00111">
    <property type="entry name" value="ABHYDROLASE"/>
</dbReference>
<dbReference type="InterPro" id="IPR029058">
    <property type="entry name" value="AB_hydrolase_fold"/>
</dbReference>
<dbReference type="InterPro" id="IPR052370">
    <property type="entry name" value="Meta-cleavage_hydrolase"/>
</dbReference>
<keyword evidence="3" id="KW-1185">Reference proteome</keyword>
<dbReference type="PANTHER" id="PTHR43139">
    <property type="entry name" value="SI:DKEY-122A22.2"/>
    <property type="match status" value="1"/>
</dbReference>
<dbReference type="OrthoDB" id="6431331at2759"/>
<accession>A0A9D4Z9Y1</accession>
<evidence type="ECO:0000313" key="2">
    <source>
        <dbReference type="EMBL" id="KAI5067179.1"/>
    </source>
</evidence>
<dbReference type="EMBL" id="JABFUD020000017">
    <property type="protein sequence ID" value="KAI5067179.1"/>
    <property type="molecule type" value="Genomic_DNA"/>
</dbReference>
<feature type="domain" description="AB hydrolase-1" evidence="1">
    <location>
        <begin position="71"/>
        <end position="187"/>
    </location>
</feature>
<reference evidence="2" key="1">
    <citation type="submission" date="2021-01" db="EMBL/GenBank/DDBJ databases">
        <title>Adiantum capillus-veneris genome.</title>
        <authorList>
            <person name="Fang Y."/>
            <person name="Liao Q."/>
        </authorList>
    </citation>
    <scope>NUCLEOTIDE SEQUENCE</scope>
    <source>
        <strain evidence="2">H3</strain>
        <tissue evidence="2">Leaf</tissue>
    </source>
</reference>
<comment type="caution">
    <text evidence="2">The sequence shown here is derived from an EMBL/GenBank/DDBJ whole genome shotgun (WGS) entry which is preliminary data.</text>
</comment>
<protein>
    <recommendedName>
        <fullName evidence="1">AB hydrolase-1 domain-containing protein</fullName>
    </recommendedName>
</protein>
<evidence type="ECO:0000259" key="1">
    <source>
        <dbReference type="Pfam" id="PF00561"/>
    </source>
</evidence>
<organism evidence="2 3">
    <name type="scientific">Adiantum capillus-veneris</name>
    <name type="common">Maidenhair fern</name>
    <dbReference type="NCBI Taxonomy" id="13818"/>
    <lineage>
        <taxon>Eukaryota</taxon>
        <taxon>Viridiplantae</taxon>
        <taxon>Streptophyta</taxon>
        <taxon>Embryophyta</taxon>
        <taxon>Tracheophyta</taxon>
        <taxon>Polypodiopsida</taxon>
        <taxon>Polypodiidae</taxon>
        <taxon>Polypodiales</taxon>
        <taxon>Pteridineae</taxon>
        <taxon>Pteridaceae</taxon>
        <taxon>Vittarioideae</taxon>
        <taxon>Adiantum</taxon>
    </lineage>
</organism>
<dbReference type="Pfam" id="PF00561">
    <property type="entry name" value="Abhydrolase_1"/>
    <property type="match status" value="1"/>
</dbReference>
<name>A0A9D4Z9Y1_ADICA</name>
<proteinExistence type="predicted"/>
<sequence>MEYAGRIVVRMGAARKRAALKSSGLRRRAIHLQEGATTIFCWVPKELEEAIASSSSKKEKKKTQKEQQEKPALLLLHGFGSNGTDAWAGHVGALAKHFALFIPDLLFFGDSITRSPTRCSELFQAECIHAALLQLGVTTAFVAGHSYGGFVAYRLAHLFPSFVSKLVIIASGLMMDSHSNDAALQKTGASSIHDILVPSSLSTFKQTLQLVFNKPTTIPDFVLMALLKNPNRDHQLDLINSIELGQDEVPTTLPKVSQKTLILWGDKDQIFDIKLAHTLEEYMDGNAQLKVFNGAGHVPQVALGFNDEIISFLTKDMLDASSTPNVLGDV</sequence>
<evidence type="ECO:0000313" key="3">
    <source>
        <dbReference type="Proteomes" id="UP000886520"/>
    </source>
</evidence>
<dbReference type="Gene3D" id="3.40.50.1820">
    <property type="entry name" value="alpha/beta hydrolase"/>
    <property type="match status" value="1"/>
</dbReference>
<dbReference type="InterPro" id="IPR000073">
    <property type="entry name" value="AB_hydrolase_1"/>
</dbReference>